<evidence type="ECO:0000313" key="1">
    <source>
        <dbReference type="EMBL" id="KAJ2890936.1"/>
    </source>
</evidence>
<comment type="caution">
    <text evidence="1">The sequence shown here is derived from an EMBL/GenBank/DDBJ whole genome shotgun (WGS) entry which is preliminary data.</text>
</comment>
<dbReference type="Proteomes" id="UP001139981">
    <property type="component" value="Unassembled WGS sequence"/>
</dbReference>
<gene>
    <name evidence="1" type="ORF">IWW38_003861</name>
</gene>
<dbReference type="EMBL" id="JANBVB010001157">
    <property type="protein sequence ID" value="KAJ2890936.1"/>
    <property type="molecule type" value="Genomic_DNA"/>
</dbReference>
<name>A0ACC1M0Z9_9FUNG</name>
<proteinExistence type="predicted"/>
<reference evidence="1" key="1">
    <citation type="submission" date="2022-07" db="EMBL/GenBank/DDBJ databases">
        <title>Phylogenomic reconstructions and comparative analyses of Kickxellomycotina fungi.</title>
        <authorList>
            <person name="Reynolds N.K."/>
            <person name="Stajich J.E."/>
            <person name="Barry K."/>
            <person name="Grigoriev I.V."/>
            <person name="Crous P."/>
            <person name="Smith M.E."/>
        </authorList>
    </citation>
    <scope>NUCLEOTIDE SEQUENCE</scope>
    <source>
        <strain evidence="1">CBS 190363</strain>
    </source>
</reference>
<evidence type="ECO:0000313" key="2">
    <source>
        <dbReference type="Proteomes" id="UP001139981"/>
    </source>
</evidence>
<keyword evidence="2" id="KW-1185">Reference proteome</keyword>
<sequence length="122" mass="13708">MRIDKITAILLLSTFSLAWDLREKFDVYSKILMLADKKTGSIEEHILYGKLAVCLDDNRTASKLSNTLESPQFRDGLLSLITTVNMARSEAIADPDGVGSLDYLVGRIRKTYVESSKLYFGR</sequence>
<accession>A0ACC1M0Z9</accession>
<organism evidence="1 2">
    <name type="scientific">Coemansia aciculifera</name>
    <dbReference type="NCBI Taxonomy" id="417176"/>
    <lineage>
        <taxon>Eukaryota</taxon>
        <taxon>Fungi</taxon>
        <taxon>Fungi incertae sedis</taxon>
        <taxon>Zoopagomycota</taxon>
        <taxon>Kickxellomycotina</taxon>
        <taxon>Kickxellomycetes</taxon>
        <taxon>Kickxellales</taxon>
        <taxon>Kickxellaceae</taxon>
        <taxon>Coemansia</taxon>
    </lineage>
</organism>
<protein>
    <submittedName>
        <fullName evidence="1">Uncharacterized protein</fullName>
    </submittedName>
</protein>